<feature type="signal peptide" evidence="5">
    <location>
        <begin position="1"/>
        <end position="21"/>
    </location>
</feature>
<evidence type="ECO:0000256" key="4">
    <source>
        <dbReference type="SAM" id="MobiDB-lite"/>
    </source>
</evidence>
<evidence type="ECO:0000259" key="6">
    <source>
        <dbReference type="SMART" id="SM00495"/>
    </source>
</evidence>
<dbReference type="PANTHER" id="PTHR22595:SF79">
    <property type="entry name" value="CHITINASE 12"/>
    <property type="match status" value="1"/>
</dbReference>
<proteinExistence type="predicted"/>
<feature type="chain" id="PRO_5045377119" evidence="5">
    <location>
        <begin position="22"/>
        <end position="645"/>
    </location>
</feature>
<dbReference type="Gene3D" id="3.30.20.10">
    <property type="entry name" value="Endochitinase, domain 2"/>
    <property type="match status" value="1"/>
</dbReference>
<sequence>MQKTYLASLLTGLCMSSQLWAATPYDINQSYGGGSEVSFNGKIYEAKWWANAGQSPGIQVANEWDSPWRLIGDDNGAGGNETLPTEPPVVEQPPATEQTETVYLTQAELDDKERALTSDATMKAVKASIETRPNELVELVAPGREDNPPNVRLVESLLSESQFEYLFPLRAPEYTYRGLLQAVAKFPALCGSYSDGRDTESICRKTLATMFAHFAQETGGHESWRPEAEWRQALVHVREMGWSETMRGGYNGECNPNVWQGQTWPCGTFDNGEFKSYFGRGAKQLSYNYNYGPFSEAMYGSVRPLLDHPELVADTWLNLASAIFFYVYPQPPKPSMLHVIDGTWQPNEHDRQNGLLPGFGVTTQIINGGVECGGTNEHAQSQNRINYYREFANYLEVPVPADEVLGCKGMKYFDEAGAGALPVYWEQDWSYVAGNPNGGKSYACKLVGYQTRFSAFKEGDYSRCVQHFYPEVEVTDDEGTNSGELNQPPVAHITGPNQAAGGASVSLSGQNSTDPEGKALHYAWTLPAGVSASTLDQATIALVLAKPTNDTELQIGLQVTDEGGLSHSTTHILLVKGEGSGDTTPPAGDYPAYKAGNAYKAGDRVSNAGDSYECKPHPYTGWCSGAAWAYEPGKGTAWSDAWIKL</sequence>
<dbReference type="Gene3D" id="2.10.10.20">
    <property type="entry name" value="Carbohydrate-binding module superfamily 5/12"/>
    <property type="match status" value="1"/>
</dbReference>
<keyword evidence="2" id="KW-0611">Plant defense</keyword>
<dbReference type="Gene3D" id="1.10.530.10">
    <property type="match status" value="1"/>
</dbReference>
<dbReference type="PANTHER" id="PTHR22595">
    <property type="entry name" value="CHITINASE-RELATED"/>
    <property type="match status" value="1"/>
</dbReference>
<evidence type="ECO:0000313" key="8">
    <source>
        <dbReference type="Proteomes" id="UP001595692"/>
    </source>
</evidence>
<comment type="caution">
    <text evidence="7">The sequence shown here is derived from an EMBL/GenBank/DDBJ whole genome shotgun (WGS) entry which is preliminary data.</text>
</comment>
<dbReference type="CDD" id="cd12215">
    <property type="entry name" value="ChiC_BD"/>
    <property type="match status" value="1"/>
</dbReference>
<dbReference type="InterPro" id="IPR023346">
    <property type="entry name" value="Lysozyme-like_dom_sf"/>
</dbReference>
<dbReference type="Pfam" id="PF00182">
    <property type="entry name" value="Glyco_hydro_19"/>
    <property type="match status" value="1"/>
</dbReference>
<feature type="domain" description="Chitin-binding type-3" evidence="6">
    <location>
        <begin position="22"/>
        <end position="67"/>
    </location>
</feature>
<name>A0ABV8CM01_9GAMM</name>
<dbReference type="Gene3D" id="2.60.40.10">
    <property type="entry name" value="Immunoglobulins"/>
    <property type="match status" value="1"/>
</dbReference>
<dbReference type="SUPFAM" id="SSF51055">
    <property type="entry name" value="Carbohydrate binding domain"/>
    <property type="match status" value="1"/>
</dbReference>
<dbReference type="InterPro" id="IPR013783">
    <property type="entry name" value="Ig-like_fold"/>
</dbReference>
<dbReference type="RefSeq" id="WP_377151502.1">
    <property type="nucleotide sequence ID" value="NZ_JBHSAF010000006.1"/>
</dbReference>
<feature type="domain" description="Chitin-binding type-3" evidence="6">
    <location>
        <begin position="590"/>
        <end position="641"/>
    </location>
</feature>
<dbReference type="SUPFAM" id="SSF53955">
    <property type="entry name" value="Lysozyme-like"/>
    <property type="match status" value="1"/>
</dbReference>
<keyword evidence="3" id="KW-1015">Disulfide bond</keyword>
<evidence type="ECO:0000256" key="2">
    <source>
        <dbReference type="ARBA" id="ARBA00022821"/>
    </source>
</evidence>
<evidence type="ECO:0000313" key="7">
    <source>
        <dbReference type="EMBL" id="MFC3913237.1"/>
    </source>
</evidence>
<keyword evidence="8" id="KW-1185">Reference proteome</keyword>
<keyword evidence="1 7" id="KW-0378">Hydrolase</keyword>
<evidence type="ECO:0000256" key="1">
    <source>
        <dbReference type="ARBA" id="ARBA00022801"/>
    </source>
</evidence>
<dbReference type="Proteomes" id="UP001595692">
    <property type="component" value="Unassembled WGS sequence"/>
</dbReference>
<evidence type="ECO:0000256" key="5">
    <source>
        <dbReference type="SAM" id="SignalP"/>
    </source>
</evidence>
<dbReference type="InterPro" id="IPR003610">
    <property type="entry name" value="CBM5/12"/>
</dbReference>
<protein>
    <submittedName>
        <fullName evidence="7">Glycoside hydrolase family 19 protein</fullName>
    </submittedName>
</protein>
<evidence type="ECO:0000256" key="3">
    <source>
        <dbReference type="ARBA" id="ARBA00023157"/>
    </source>
</evidence>
<accession>A0ABV8CM01</accession>
<keyword evidence="5" id="KW-0732">Signal</keyword>
<dbReference type="EMBL" id="JBHSAF010000006">
    <property type="protein sequence ID" value="MFC3913237.1"/>
    <property type="molecule type" value="Genomic_DNA"/>
</dbReference>
<gene>
    <name evidence="7" type="ORF">ACFOSS_07145</name>
</gene>
<feature type="region of interest" description="Disordered" evidence="4">
    <location>
        <begin position="72"/>
        <end position="97"/>
    </location>
</feature>
<dbReference type="GO" id="GO:0016787">
    <property type="term" value="F:hydrolase activity"/>
    <property type="evidence" value="ECO:0007669"/>
    <property type="project" value="UniProtKB-KW"/>
</dbReference>
<dbReference type="InterPro" id="IPR036573">
    <property type="entry name" value="CBM_sf_5/12"/>
</dbReference>
<dbReference type="CDD" id="cd00325">
    <property type="entry name" value="chitinase_GH19"/>
    <property type="match status" value="1"/>
</dbReference>
<reference evidence="8" key="1">
    <citation type="journal article" date="2019" name="Int. J. Syst. Evol. Microbiol.">
        <title>The Global Catalogue of Microorganisms (GCM) 10K type strain sequencing project: providing services to taxonomists for standard genome sequencing and annotation.</title>
        <authorList>
            <consortium name="The Broad Institute Genomics Platform"/>
            <consortium name="The Broad Institute Genome Sequencing Center for Infectious Disease"/>
            <person name="Wu L."/>
            <person name="Ma J."/>
        </authorList>
    </citation>
    <scope>NUCLEOTIDE SEQUENCE [LARGE SCALE GENOMIC DNA]</scope>
    <source>
        <strain evidence="8">CCUG 54939</strain>
    </source>
</reference>
<organism evidence="7 8">
    <name type="scientific">Pseudaeromonas sharmana</name>
    <dbReference type="NCBI Taxonomy" id="328412"/>
    <lineage>
        <taxon>Bacteria</taxon>
        <taxon>Pseudomonadati</taxon>
        <taxon>Pseudomonadota</taxon>
        <taxon>Gammaproteobacteria</taxon>
        <taxon>Aeromonadales</taxon>
        <taxon>Aeromonadaceae</taxon>
        <taxon>Pseudaeromonas</taxon>
    </lineage>
</organism>
<dbReference type="InterPro" id="IPR000726">
    <property type="entry name" value="Glyco_hydro_19_cat"/>
</dbReference>
<dbReference type="SMART" id="SM00495">
    <property type="entry name" value="ChtBD3"/>
    <property type="match status" value="2"/>
</dbReference>